<feature type="compositionally biased region" description="Basic and acidic residues" evidence="1">
    <location>
        <begin position="9"/>
        <end position="21"/>
    </location>
</feature>
<comment type="caution">
    <text evidence="2">The sequence shown here is derived from an EMBL/GenBank/DDBJ whole genome shotgun (WGS) entry which is preliminary data.</text>
</comment>
<keyword evidence="3" id="KW-1185">Reference proteome</keyword>
<dbReference type="Proteomes" id="UP001138661">
    <property type="component" value="Unassembled WGS sequence"/>
</dbReference>
<gene>
    <name evidence="2" type="ORF">KX928_23840</name>
</gene>
<accession>A0A9X1K4Q2</accession>
<proteinExistence type="predicted"/>
<name>A0A9X1K4Q2_9RHOB</name>
<sequence length="80" mass="9169">MAHIGANKTDAEEVAREERRRGAVRGHGPLRFIDPQEAIDWLDSYGHQRLNDPTLPMKDIESGQPDFARINKRFTNEVAR</sequence>
<reference evidence="2" key="1">
    <citation type="submission" date="2021-07" db="EMBL/GenBank/DDBJ databases">
        <title>Roseobacter insulae sp. nov., isolated from a tidal flat.</title>
        <authorList>
            <person name="Park S."/>
            <person name="Yoon J.-H."/>
        </authorList>
    </citation>
    <scope>NUCLEOTIDE SEQUENCE</scope>
    <source>
        <strain evidence="2">YSTF-M11</strain>
    </source>
</reference>
<evidence type="ECO:0000313" key="2">
    <source>
        <dbReference type="EMBL" id="MBW4710833.1"/>
    </source>
</evidence>
<organism evidence="2 3">
    <name type="scientific">Roseobacter insulae</name>
    <dbReference type="NCBI Taxonomy" id="2859783"/>
    <lineage>
        <taxon>Bacteria</taxon>
        <taxon>Pseudomonadati</taxon>
        <taxon>Pseudomonadota</taxon>
        <taxon>Alphaproteobacteria</taxon>
        <taxon>Rhodobacterales</taxon>
        <taxon>Roseobacteraceae</taxon>
        <taxon>Roseobacter</taxon>
    </lineage>
</organism>
<evidence type="ECO:0000313" key="3">
    <source>
        <dbReference type="Proteomes" id="UP001138661"/>
    </source>
</evidence>
<dbReference type="AlphaFoldDB" id="A0A9X1K4Q2"/>
<dbReference type="EMBL" id="JAHXDN010000012">
    <property type="protein sequence ID" value="MBW4710833.1"/>
    <property type="molecule type" value="Genomic_DNA"/>
</dbReference>
<protein>
    <submittedName>
        <fullName evidence="2">Uncharacterized protein</fullName>
    </submittedName>
</protein>
<dbReference type="RefSeq" id="WP_219508124.1">
    <property type="nucleotide sequence ID" value="NZ_JAHXDN010000012.1"/>
</dbReference>
<evidence type="ECO:0000256" key="1">
    <source>
        <dbReference type="SAM" id="MobiDB-lite"/>
    </source>
</evidence>
<feature type="region of interest" description="Disordered" evidence="1">
    <location>
        <begin position="1"/>
        <end position="29"/>
    </location>
</feature>